<proteinExistence type="predicted"/>
<accession>A0A318S9U9</accession>
<dbReference type="Proteomes" id="UP000248326">
    <property type="component" value="Unassembled WGS sequence"/>
</dbReference>
<dbReference type="RefSeq" id="WP_110887553.1">
    <property type="nucleotide sequence ID" value="NZ_QJSX01000011.1"/>
</dbReference>
<sequence>MSSSTLAPRLLQRAHALDGETLDTLATQVGARDWRDLTANLDFEAIDTGGGCLMLIARTRTGRHVGLTDGEERLPTSETTFWLGVMPEVGDAEDYFVFVRRGEIVNRGGELLSPS</sequence>
<evidence type="ECO:0000313" key="1">
    <source>
        <dbReference type="EMBL" id="PYE52987.1"/>
    </source>
</evidence>
<dbReference type="OrthoDB" id="74079at2"/>
<dbReference type="EMBL" id="QJSX01000011">
    <property type="protein sequence ID" value="PYE52987.1"/>
    <property type="molecule type" value="Genomic_DNA"/>
</dbReference>
<gene>
    <name evidence="1" type="ORF">DES52_111160</name>
</gene>
<dbReference type="AlphaFoldDB" id="A0A318S9U9"/>
<comment type="caution">
    <text evidence="1">The sequence shown here is derived from an EMBL/GenBank/DDBJ whole genome shotgun (WGS) entry which is preliminary data.</text>
</comment>
<name>A0A318S9U9_9DEIO</name>
<organism evidence="1 2">
    <name type="scientific">Deinococcus yavapaiensis KR-236</name>
    <dbReference type="NCBI Taxonomy" id="694435"/>
    <lineage>
        <taxon>Bacteria</taxon>
        <taxon>Thermotogati</taxon>
        <taxon>Deinococcota</taxon>
        <taxon>Deinococci</taxon>
        <taxon>Deinococcales</taxon>
        <taxon>Deinococcaceae</taxon>
        <taxon>Deinococcus</taxon>
    </lineage>
</organism>
<keyword evidence="2" id="KW-1185">Reference proteome</keyword>
<protein>
    <submittedName>
        <fullName evidence="1">Uncharacterized protein</fullName>
    </submittedName>
</protein>
<reference evidence="1 2" key="1">
    <citation type="submission" date="2018-06" db="EMBL/GenBank/DDBJ databases">
        <title>Genomic Encyclopedia of Type Strains, Phase IV (KMG-IV): sequencing the most valuable type-strain genomes for metagenomic binning, comparative biology and taxonomic classification.</title>
        <authorList>
            <person name="Goeker M."/>
        </authorList>
    </citation>
    <scope>NUCLEOTIDE SEQUENCE [LARGE SCALE GENOMIC DNA]</scope>
    <source>
        <strain evidence="1 2">DSM 18048</strain>
    </source>
</reference>
<evidence type="ECO:0000313" key="2">
    <source>
        <dbReference type="Proteomes" id="UP000248326"/>
    </source>
</evidence>